<dbReference type="HOGENOM" id="CLU_055597_1_1_11"/>
<dbReference type="InterPro" id="IPR029044">
    <property type="entry name" value="Nucleotide-diphossugar_trans"/>
</dbReference>
<dbReference type="Gene3D" id="3.90.550.10">
    <property type="entry name" value="Spore Coat Polysaccharide Biosynthesis Protein SpsA, Chain A"/>
    <property type="match status" value="1"/>
</dbReference>
<keyword evidence="1" id="KW-0808">Transferase</keyword>
<dbReference type="PANTHER" id="PTHR19136:SF81">
    <property type="entry name" value="MOLYBDENUM COFACTOR GUANYLYLTRANSFERASE"/>
    <property type="match status" value="1"/>
</dbReference>
<reference evidence="4 5" key="1">
    <citation type="journal article" date="2011" name="Stand. Genomic Sci.">
        <title>Complete genome sequence of Arthrobacter phenanthrenivorans type strain (Sphe3).</title>
        <authorList>
            <person name="Kallimanis A."/>
            <person name="Labutti K.M."/>
            <person name="Lapidus A."/>
            <person name="Clum A."/>
            <person name="Lykidis A."/>
            <person name="Mavromatis K."/>
            <person name="Pagani I."/>
            <person name="Liolios K."/>
            <person name="Ivanova N."/>
            <person name="Goodwin L."/>
            <person name="Pitluck S."/>
            <person name="Chen A."/>
            <person name="Palaniappan K."/>
            <person name="Markowitz V."/>
            <person name="Bristow J."/>
            <person name="Velentzas A.D."/>
            <person name="Perisynakis A."/>
            <person name="Ouzounis C.C."/>
            <person name="Kyrpides N.C."/>
            <person name="Koukkou A.I."/>
            <person name="Drainas C."/>
        </authorList>
    </citation>
    <scope>NUCLEOTIDE SEQUENCE [LARGE SCALE GENOMIC DNA]</scope>
    <source>
        <strain evidence="5">DSM 18606 / JCM 16027 / LMG 23796 / Sphe3</strain>
    </source>
</reference>
<evidence type="ECO:0000313" key="4">
    <source>
        <dbReference type="EMBL" id="ADX72031.1"/>
    </source>
</evidence>
<feature type="region of interest" description="Disordered" evidence="2">
    <location>
        <begin position="188"/>
        <end position="208"/>
    </location>
</feature>
<proteinExistence type="predicted"/>
<evidence type="ECO:0000256" key="2">
    <source>
        <dbReference type="SAM" id="MobiDB-lite"/>
    </source>
</evidence>
<dbReference type="Pfam" id="PF12804">
    <property type="entry name" value="NTP_transf_3"/>
    <property type="match status" value="1"/>
</dbReference>
<dbReference type="Proteomes" id="UP000008639">
    <property type="component" value="Chromosome"/>
</dbReference>
<protein>
    <submittedName>
        <fullName evidence="4">Molybdopterin-guanine dinucleotide biosynthesis protein A</fullName>
    </submittedName>
</protein>
<dbReference type="KEGG" id="apn:Asphe3_08350"/>
<evidence type="ECO:0000313" key="5">
    <source>
        <dbReference type="Proteomes" id="UP000008639"/>
    </source>
</evidence>
<dbReference type="InterPro" id="IPR025877">
    <property type="entry name" value="MobA-like_NTP_Trfase"/>
</dbReference>
<feature type="domain" description="MobA-like NTP transferase" evidence="3">
    <location>
        <begin position="5"/>
        <end position="165"/>
    </location>
</feature>
<evidence type="ECO:0000259" key="3">
    <source>
        <dbReference type="Pfam" id="PF12804"/>
    </source>
</evidence>
<dbReference type="AlphaFoldDB" id="F0M1T5"/>
<dbReference type="eggNOG" id="COG0746">
    <property type="taxonomic scope" value="Bacteria"/>
</dbReference>
<dbReference type="PANTHER" id="PTHR19136">
    <property type="entry name" value="MOLYBDENUM COFACTOR GUANYLYLTRANSFERASE"/>
    <property type="match status" value="1"/>
</dbReference>
<sequence length="208" mass="21116">MDFDAIILAGGRSSRLGGVAKQNLVLHDSTLLQRALAAAGGASRTVVVGPDPGTLPPGVIHCREQPEFGGPAAAIAAGLAVLADTGSRSLHTLVLACDMPRIQDALAVLKPALRAARGDGVVARSADGRLQPLAGFYSTAALRTAAQDLSSRGALINASVRSLLASLDVQPVTVPAGSTADVDTWDDAAALGIDPGRQGGDQDRRSRS</sequence>
<dbReference type="SUPFAM" id="SSF53448">
    <property type="entry name" value="Nucleotide-diphospho-sugar transferases"/>
    <property type="match status" value="1"/>
</dbReference>
<organism evidence="4 5">
    <name type="scientific">Pseudarthrobacter phenanthrenivorans (strain DSM 18606 / JCM 16027 / LMG 23796 / Sphe3)</name>
    <name type="common">Arthrobacter phenanthrenivorans</name>
    <dbReference type="NCBI Taxonomy" id="930171"/>
    <lineage>
        <taxon>Bacteria</taxon>
        <taxon>Bacillati</taxon>
        <taxon>Actinomycetota</taxon>
        <taxon>Actinomycetes</taxon>
        <taxon>Micrococcales</taxon>
        <taxon>Micrococcaceae</taxon>
        <taxon>Pseudarthrobacter</taxon>
    </lineage>
</organism>
<name>F0M1T5_PSEPM</name>
<evidence type="ECO:0000256" key="1">
    <source>
        <dbReference type="ARBA" id="ARBA00022679"/>
    </source>
</evidence>
<gene>
    <name evidence="4" type="ordered locus">Asphe3_08350</name>
</gene>
<dbReference type="STRING" id="930171.Asphe3_08350"/>
<accession>F0M1T5</accession>
<dbReference type="EMBL" id="CP002379">
    <property type="protein sequence ID" value="ADX72031.1"/>
    <property type="molecule type" value="Genomic_DNA"/>
</dbReference>
<dbReference type="GO" id="GO:0016779">
    <property type="term" value="F:nucleotidyltransferase activity"/>
    <property type="evidence" value="ECO:0007669"/>
    <property type="project" value="UniProtKB-ARBA"/>
</dbReference>